<accession>A0A1I7X4J4</accession>
<feature type="domain" description="Ig-like" evidence="5">
    <location>
        <begin position="381"/>
        <end position="468"/>
    </location>
</feature>
<dbReference type="PROSITE" id="PS50835">
    <property type="entry name" value="IG_LIKE"/>
    <property type="match status" value="10"/>
</dbReference>
<feature type="domain" description="Ig-like" evidence="5">
    <location>
        <begin position="910"/>
        <end position="1015"/>
    </location>
</feature>
<dbReference type="SMART" id="SM00409">
    <property type="entry name" value="IG"/>
    <property type="match status" value="10"/>
</dbReference>
<keyword evidence="2" id="KW-0677">Repeat</keyword>
<dbReference type="GO" id="GO:0050808">
    <property type="term" value="P:synapse organization"/>
    <property type="evidence" value="ECO:0007669"/>
    <property type="project" value="TreeGrafter"/>
</dbReference>
<dbReference type="InterPro" id="IPR003598">
    <property type="entry name" value="Ig_sub2"/>
</dbReference>
<keyword evidence="4" id="KW-0393">Immunoglobulin domain</keyword>
<proteinExistence type="predicted"/>
<dbReference type="InterPro" id="IPR013098">
    <property type="entry name" value="Ig_I-set"/>
</dbReference>
<keyword evidence="6" id="KW-1185">Reference proteome</keyword>
<dbReference type="Gene3D" id="2.60.40.10">
    <property type="entry name" value="Immunoglobulins"/>
    <property type="match status" value="11"/>
</dbReference>
<evidence type="ECO:0000313" key="6">
    <source>
        <dbReference type="Proteomes" id="UP000095283"/>
    </source>
</evidence>
<evidence type="ECO:0000256" key="4">
    <source>
        <dbReference type="ARBA" id="ARBA00023319"/>
    </source>
</evidence>
<dbReference type="PANTHER" id="PTHR45080:SF8">
    <property type="entry name" value="IG-LIKE DOMAIN-CONTAINING PROTEIN"/>
    <property type="match status" value="1"/>
</dbReference>
<evidence type="ECO:0000256" key="3">
    <source>
        <dbReference type="ARBA" id="ARBA00023157"/>
    </source>
</evidence>
<feature type="domain" description="Ig-like" evidence="5">
    <location>
        <begin position="473"/>
        <end position="567"/>
    </location>
</feature>
<feature type="domain" description="Ig-like" evidence="5">
    <location>
        <begin position="118"/>
        <end position="203"/>
    </location>
</feature>
<feature type="domain" description="Ig-like" evidence="5">
    <location>
        <begin position="208"/>
        <end position="297"/>
    </location>
</feature>
<dbReference type="GO" id="GO:0005886">
    <property type="term" value="C:plasma membrane"/>
    <property type="evidence" value="ECO:0007669"/>
    <property type="project" value="TreeGrafter"/>
</dbReference>
<dbReference type="FunFam" id="2.60.40.10:FF:000503">
    <property type="entry name" value="Hemicentin 1"/>
    <property type="match status" value="1"/>
</dbReference>
<dbReference type="Pfam" id="PF13927">
    <property type="entry name" value="Ig_3"/>
    <property type="match status" value="2"/>
</dbReference>
<dbReference type="InterPro" id="IPR036179">
    <property type="entry name" value="Ig-like_dom_sf"/>
</dbReference>
<dbReference type="WBParaSite" id="Hba_12376">
    <property type="protein sequence ID" value="Hba_12376"/>
    <property type="gene ID" value="Hba_12376"/>
</dbReference>
<dbReference type="GO" id="GO:0030424">
    <property type="term" value="C:axon"/>
    <property type="evidence" value="ECO:0007669"/>
    <property type="project" value="TreeGrafter"/>
</dbReference>
<reference evidence="7" key="1">
    <citation type="submission" date="2016-11" db="UniProtKB">
        <authorList>
            <consortium name="WormBaseParasite"/>
        </authorList>
    </citation>
    <scope>IDENTIFICATION</scope>
</reference>
<dbReference type="InterPro" id="IPR003599">
    <property type="entry name" value="Ig_sub"/>
</dbReference>
<evidence type="ECO:0000313" key="7">
    <source>
        <dbReference type="WBParaSite" id="Hba_12376"/>
    </source>
</evidence>
<keyword evidence="1" id="KW-0732">Signal</keyword>
<keyword evidence="3" id="KW-1015">Disulfide bond</keyword>
<dbReference type="FunFam" id="2.60.40.10:FF:002373">
    <property type="entry name" value="High Incidence of Males (Increased X chromosome loss)"/>
    <property type="match status" value="1"/>
</dbReference>
<dbReference type="GO" id="GO:0043025">
    <property type="term" value="C:neuronal cell body"/>
    <property type="evidence" value="ECO:0007669"/>
    <property type="project" value="TreeGrafter"/>
</dbReference>
<dbReference type="Proteomes" id="UP000095283">
    <property type="component" value="Unplaced"/>
</dbReference>
<protein>
    <submittedName>
        <fullName evidence="7">Ig-like domain-containing protein</fullName>
    </submittedName>
</protein>
<dbReference type="InterPro" id="IPR050958">
    <property type="entry name" value="Cell_Adh-Cytoskel_Orgn"/>
</dbReference>
<organism evidence="6 7">
    <name type="scientific">Heterorhabditis bacteriophora</name>
    <name type="common">Entomopathogenic nematode worm</name>
    <dbReference type="NCBI Taxonomy" id="37862"/>
    <lineage>
        <taxon>Eukaryota</taxon>
        <taxon>Metazoa</taxon>
        <taxon>Ecdysozoa</taxon>
        <taxon>Nematoda</taxon>
        <taxon>Chromadorea</taxon>
        <taxon>Rhabditida</taxon>
        <taxon>Rhabditina</taxon>
        <taxon>Rhabditomorpha</taxon>
        <taxon>Strongyloidea</taxon>
        <taxon>Heterorhabditidae</taxon>
        <taxon>Heterorhabditis</taxon>
    </lineage>
</organism>
<dbReference type="SMART" id="SM00408">
    <property type="entry name" value="IGc2"/>
    <property type="match status" value="10"/>
</dbReference>
<evidence type="ECO:0000256" key="1">
    <source>
        <dbReference type="ARBA" id="ARBA00022729"/>
    </source>
</evidence>
<dbReference type="PANTHER" id="PTHR45080">
    <property type="entry name" value="CONTACTIN 5"/>
    <property type="match status" value="1"/>
</dbReference>
<name>A0A1I7X4J4_HETBA</name>
<dbReference type="InterPro" id="IPR013783">
    <property type="entry name" value="Ig-like_fold"/>
</dbReference>
<sequence>MTDTAVWTLPEISHRDRGEYSCAVIKPPPYIIGLTNASAALGHPAFLHCQTQSITKVEIRWLRHGVTVLNGMNTIVYPNGTLRIHQTSRSDGGVYECQARNTGGLASQSTILKILELPKAAVSPTNLYFVPRTSFNISCYVYGDPKPEPHWFYNGRRIHPDHKYYITFKNDLIVRDPHSSDAGIYECRAVSSAGSHADSATVHIAVPPKVELTQSKSMIGRGDSISFECLILDGTPQPHLQWFRNGRELLQSSNEYMRINGGHLSILGAQDADAGTYSCVAENIAGRDIGVVKVAVTLQCRAIGQPMPTISWQRDDVDLETLDNPRYTVLADGNLLITNAQLEDQTRFTCIAKNDYGQQSKSTMLMVIGLDMNMTLFLVSPVLGHVPPEEQLIEGEDLRLSCVVVLGTPKPNILWYKDGKPLEPSSSLILEGGGSSLLLRNGNPRDEGRYTCAAISPAGNATLNVNVQLIKKPEFVIEEGAEASIAGGEVSVREGQLMEIPCKVRGTPTPAITWSLDGRPISVNSRDYTITQDNTLIIHSADKTTAGTYTCSAMNPAGESEQSTSIAVITVPVISPGQSSFNLIQGTPVTIPCDVFMEPMPDIKYLNGEPFKGGYVDEKGSLTIEDAEELHRGQLKCVASNEAGMDERLVTLTVHTTPIIDGSGQYQINEKGELVLPSVQLDNTGHYTCLVSNLAGDDSITYSMEVHEKPLIISDTPGTIDVIKGLTLEIPCKAKGTPEPDRVWEKDGIQNHRSFCLQLSPIIPPLKATWRIIKYDIDGTLVIAEVSQEDATFYTCKASNPAGKAEKVIRLSVIVPPDIPDQDIVSHESVKVNNPFSLYCPVFSTPLPMITWHLDDRSLSDSDSNVILSEDRRRLHVVKARTTDAGVYKCIARNSAGESSKTFDVEVVVPLNVDETDWKRKITVLEGEEVKLGCPVSGLPAPSINWIVGGRILKPEEDIRGVRLDASGNTVRGIPLNRNMAVSILINQARLDHAELYHCVAQNKAGSLDVDIDLRVLEKTYYKDTYQSIVGKVYGYTKVHSNRQ</sequence>
<evidence type="ECO:0000259" key="5">
    <source>
        <dbReference type="PROSITE" id="PS50835"/>
    </source>
</evidence>
<dbReference type="AlphaFoldDB" id="A0A1I7X4J4"/>
<feature type="domain" description="Ig-like" evidence="5">
    <location>
        <begin position="710"/>
        <end position="812"/>
    </location>
</feature>
<dbReference type="GO" id="GO:0007156">
    <property type="term" value="P:homophilic cell adhesion via plasma membrane adhesion molecules"/>
    <property type="evidence" value="ECO:0007669"/>
    <property type="project" value="TreeGrafter"/>
</dbReference>
<feature type="domain" description="Ig-like" evidence="5">
    <location>
        <begin position="572"/>
        <end position="707"/>
    </location>
</feature>
<dbReference type="FunFam" id="2.60.40.10:FF:000032">
    <property type="entry name" value="palladin isoform X1"/>
    <property type="match status" value="1"/>
</dbReference>
<feature type="domain" description="Ig-like" evidence="5">
    <location>
        <begin position="817"/>
        <end position="906"/>
    </location>
</feature>
<feature type="domain" description="Ig-like" evidence="5">
    <location>
        <begin position="298"/>
        <end position="366"/>
    </location>
</feature>
<evidence type="ECO:0000256" key="2">
    <source>
        <dbReference type="ARBA" id="ARBA00022737"/>
    </source>
</evidence>
<dbReference type="InterPro" id="IPR007110">
    <property type="entry name" value="Ig-like_dom"/>
</dbReference>
<dbReference type="GO" id="GO:0008046">
    <property type="term" value="F:axon guidance receptor activity"/>
    <property type="evidence" value="ECO:0007669"/>
    <property type="project" value="TreeGrafter"/>
</dbReference>
<dbReference type="SUPFAM" id="SSF48726">
    <property type="entry name" value="Immunoglobulin"/>
    <property type="match status" value="11"/>
</dbReference>
<dbReference type="Pfam" id="PF07679">
    <property type="entry name" value="I-set"/>
    <property type="match status" value="7"/>
</dbReference>
<feature type="domain" description="Ig-like" evidence="5">
    <location>
        <begin position="28"/>
        <end position="113"/>
    </location>
</feature>
<dbReference type="CDD" id="cd00096">
    <property type="entry name" value="Ig"/>
    <property type="match status" value="2"/>
</dbReference>